<dbReference type="EMBL" id="QXFV01003002">
    <property type="protein sequence ID" value="KAE8980941.1"/>
    <property type="molecule type" value="Genomic_DNA"/>
</dbReference>
<dbReference type="AlphaFoldDB" id="A0A6A3IG45"/>
<name>A0A6A3IG45_9STRA</name>
<evidence type="ECO:0000313" key="1">
    <source>
        <dbReference type="EMBL" id="KAE8980941.1"/>
    </source>
</evidence>
<reference evidence="1 2" key="1">
    <citation type="submission" date="2018-09" db="EMBL/GenBank/DDBJ databases">
        <title>Genomic investigation of the strawberry pathogen Phytophthora fragariae indicates pathogenicity is determined by transcriptional variation in three key races.</title>
        <authorList>
            <person name="Adams T.M."/>
            <person name="Armitage A.D."/>
            <person name="Sobczyk M.K."/>
            <person name="Bates H.J."/>
            <person name="Dunwell J.M."/>
            <person name="Nellist C.F."/>
            <person name="Harrison R.J."/>
        </authorList>
    </citation>
    <scope>NUCLEOTIDE SEQUENCE [LARGE SCALE GENOMIC DNA]</scope>
    <source>
        <strain evidence="1 2">SCRP249</strain>
    </source>
</reference>
<accession>A0A6A3IG45</accession>
<sequence length="93" mass="10604">MALPMMRGKTTFMAEAMVMPVTPTVSGSFSSLSHRPIEWDIVAKRMRLKGKSKDALRERLKTLKKTHGKNLDRFPASFFRKRPVLQPTQNSTV</sequence>
<protein>
    <submittedName>
        <fullName evidence="1">Uncharacterized protein</fullName>
    </submittedName>
</protein>
<gene>
    <name evidence="1" type="ORF">PR001_g24149</name>
</gene>
<evidence type="ECO:0000313" key="2">
    <source>
        <dbReference type="Proteomes" id="UP000429607"/>
    </source>
</evidence>
<organism evidence="1 2">
    <name type="scientific">Phytophthora rubi</name>
    <dbReference type="NCBI Taxonomy" id="129364"/>
    <lineage>
        <taxon>Eukaryota</taxon>
        <taxon>Sar</taxon>
        <taxon>Stramenopiles</taxon>
        <taxon>Oomycota</taxon>
        <taxon>Peronosporomycetes</taxon>
        <taxon>Peronosporales</taxon>
        <taxon>Peronosporaceae</taxon>
        <taxon>Phytophthora</taxon>
    </lineage>
</organism>
<dbReference type="Proteomes" id="UP000429607">
    <property type="component" value="Unassembled WGS sequence"/>
</dbReference>
<proteinExistence type="predicted"/>
<comment type="caution">
    <text evidence="1">The sequence shown here is derived from an EMBL/GenBank/DDBJ whole genome shotgun (WGS) entry which is preliminary data.</text>
</comment>